<proteinExistence type="predicted"/>
<accession>A0AAV3YN96</accession>
<organism evidence="1 2">
    <name type="scientific">Plakobranchus ocellatus</name>
    <dbReference type="NCBI Taxonomy" id="259542"/>
    <lineage>
        <taxon>Eukaryota</taxon>
        <taxon>Metazoa</taxon>
        <taxon>Spiralia</taxon>
        <taxon>Lophotrochozoa</taxon>
        <taxon>Mollusca</taxon>
        <taxon>Gastropoda</taxon>
        <taxon>Heterobranchia</taxon>
        <taxon>Euthyneura</taxon>
        <taxon>Panpulmonata</taxon>
        <taxon>Sacoglossa</taxon>
        <taxon>Placobranchoidea</taxon>
        <taxon>Plakobranchidae</taxon>
        <taxon>Plakobranchus</taxon>
    </lineage>
</organism>
<evidence type="ECO:0000313" key="2">
    <source>
        <dbReference type="Proteomes" id="UP000735302"/>
    </source>
</evidence>
<keyword evidence="1" id="KW-0808">Transferase</keyword>
<dbReference type="PANTHER" id="PTHR46888">
    <property type="entry name" value="ZINC KNUCKLE DOMAINCONTAINING PROTEIN-RELATED"/>
    <property type="match status" value="1"/>
</dbReference>
<sequence length="354" mass="38281">MCELDLYAKYLDLGARLGRSGEDLAAWVEDKDEALSIFLSLSPAEGADYQAVKRVLLRRFGDRSESNFNSKNVGMGQHFGPSSSCGCGLAASRSDATCYQCGGKGHVRREYPGRPRDANSAFSAPKLPSHCCAAKMRCDLRGRLKIESCKVFDRVSTLLRDSGCNTVGVCKSLVPPDCYTGRSMLVNTFCCKNKLFPTCIINIQTPYFSGDVEACLLDHPIADVILGNINGLSSVGSLSADSDSSAVFPDSSIACVVTRAQASKASVGNELPISDTPTHFDVLAPFSDLPVRRKEDPSLAPWFKRVGLPPVAGVSFRIEDGVLKRLHARSEFATVQTTIAVPESLRQIVLSYTH</sequence>
<evidence type="ECO:0000313" key="1">
    <source>
        <dbReference type="EMBL" id="GFN83875.1"/>
    </source>
</evidence>
<keyword evidence="2" id="KW-1185">Reference proteome</keyword>
<comment type="caution">
    <text evidence="1">The sequence shown here is derived from an EMBL/GenBank/DDBJ whole genome shotgun (WGS) entry which is preliminary data.</text>
</comment>
<dbReference type="GO" id="GO:0003964">
    <property type="term" value="F:RNA-directed DNA polymerase activity"/>
    <property type="evidence" value="ECO:0007669"/>
    <property type="project" value="UniProtKB-KW"/>
</dbReference>
<dbReference type="EMBL" id="BLXT01001244">
    <property type="protein sequence ID" value="GFN83875.1"/>
    <property type="molecule type" value="Genomic_DNA"/>
</dbReference>
<gene>
    <name evidence="1" type="ORF">PoB_001038100</name>
</gene>
<name>A0AAV3YN96_9GAST</name>
<reference evidence="1 2" key="1">
    <citation type="journal article" date="2021" name="Elife">
        <title>Chloroplast acquisition without the gene transfer in kleptoplastic sea slugs, Plakobranchus ocellatus.</title>
        <authorList>
            <person name="Maeda T."/>
            <person name="Takahashi S."/>
            <person name="Yoshida T."/>
            <person name="Shimamura S."/>
            <person name="Takaki Y."/>
            <person name="Nagai Y."/>
            <person name="Toyoda A."/>
            <person name="Suzuki Y."/>
            <person name="Arimoto A."/>
            <person name="Ishii H."/>
            <person name="Satoh N."/>
            <person name="Nishiyama T."/>
            <person name="Hasebe M."/>
            <person name="Maruyama T."/>
            <person name="Minagawa J."/>
            <person name="Obokata J."/>
            <person name="Shigenobu S."/>
        </authorList>
    </citation>
    <scope>NUCLEOTIDE SEQUENCE [LARGE SCALE GENOMIC DNA]</scope>
</reference>
<dbReference type="PANTHER" id="PTHR46888:SF1">
    <property type="entry name" value="RIBONUCLEASE H"/>
    <property type="match status" value="1"/>
</dbReference>
<dbReference type="AlphaFoldDB" id="A0AAV3YN96"/>
<keyword evidence="1" id="KW-0548">Nucleotidyltransferase</keyword>
<dbReference type="Proteomes" id="UP000735302">
    <property type="component" value="Unassembled WGS sequence"/>
</dbReference>
<keyword evidence="1" id="KW-0695">RNA-directed DNA polymerase</keyword>
<protein>
    <submittedName>
        <fullName evidence="1">Reverse transcriptase</fullName>
    </submittedName>
</protein>